<dbReference type="Pfam" id="PF04042">
    <property type="entry name" value="DNA_pol_E_B"/>
    <property type="match status" value="1"/>
</dbReference>
<protein>
    <recommendedName>
        <fullName evidence="7">DNA polymerase delta small subunit</fullName>
    </recommendedName>
</protein>
<accession>A0A1Y1WEI6</accession>
<name>A0A1Y1WEI6_9FUNG</name>
<dbReference type="GeneID" id="63807900"/>
<dbReference type="AlphaFoldDB" id="A0A1Y1WEI6"/>
<dbReference type="Pfam" id="PF18018">
    <property type="entry name" value="DNA_pol_D_N"/>
    <property type="match status" value="1"/>
</dbReference>
<dbReference type="STRING" id="61395.A0A1Y1WEI6"/>
<dbReference type="GO" id="GO:0043625">
    <property type="term" value="C:delta DNA polymerase complex"/>
    <property type="evidence" value="ECO:0007669"/>
    <property type="project" value="TreeGrafter"/>
</dbReference>
<sequence length="419" mass="45472">MLADSTAQRVFNRHSGAFRIGHRSYIQQFAKFYSVRLDALKPLVLASAQKKWSSRASCTAKVLNVERSQLTYIAGTVFIESAGKPSTLVTEVRSAESQVLLEDESGRIQLVGKFVDGSVFVSGTVMAALGRETSGGEFEVIDVCYAGMPPQPPRTGNQTRSWHSYLASMSTSEQPVTLEMQALAEYLCGCAGSSETQENVSRIAQVVVAGNLVDMPPAPVGHAEDSKANDRAPMQQLVGQLDEYLADIAASVPLTLMPGKHDPTDLALPQQPVHPSMFPKSLQYSTFRSITNPGWLHVDGISMLGTGGQNIDDIAQYALNDVTKCQMAAKSLSWRHIAPSAPDTLWCYPFTDSDPFILTETPHVYFAGSQDEFEAKIAEGREGQKTVVVMVPDFSKTAEIVLLNLATLQCTTVQFSVGV</sequence>
<dbReference type="PANTHER" id="PTHR10416:SF0">
    <property type="entry name" value="DNA POLYMERASE DELTA SUBUNIT 2"/>
    <property type="match status" value="1"/>
</dbReference>
<evidence type="ECO:0000256" key="1">
    <source>
        <dbReference type="ARBA" id="ARBA00006035"/>
    </source>
</evidence>
<dbReference type="OrthoDB" id="3763at2759"/>
<comment type="caution">
    <text evidence="5">The sequence shown here is derived from an EMBL/GenBank/DDBJ whole genome shotgun (WGS) entry which is preliminary data.</text>
</comment>
<keyword evidence="6" id="KW-1185">Reference proteome</keyword>
<dbReference type="InterPro" id="IPR007185">
    <property type="entry name" value="DNA_pol_a/d/e_bsu"/>
</dbReference>
<dbReference type="PANTHER" id="PTHR10416">
    <property type="entry name" value="DNA POLYMERASE DELTA SUBUNIT 2"/>
    <property type="match status" value="1"/>
</dbReference>
<gene>
    <name evidence="5" type="ORF">DL89DRAFT_321095</name>
</gene>
<evidence type="ECO:0000259" key="4">
    <source>
        <dbReference type="Pfam" id="PF18018"/>
    </source>
</evidence>
<evidence type="ECO:0000256" key="2">
    <source>
        <dbReference type="ARBA" id="ARBA00022705"/>
    </source>
</evidence>
<dbReference type="RefSeq" id="XP_040745364.1">
    <property type="nucleotide sequence ID" value="XM_040891252.1"/>
</dbReference>
<dbReference type="Proteomes" id="UP000193922">
    <property type="component" value="Unassembled WGS sequence"/>
</dbReference>
<evidence type="ECO:0008006" key="7">
    <source>
        <dbReference type="Google" id="ProtNLM"/>
    </source>
</evidence>
<dbReference type="GO" id="GO:0003677">
    <property type="term" value="F:DNA binding"/>
    <property type="evidence" value="ECO:0007669"/>
    <property type="project" value="InterPro"/>
</dbReference>
<feature type="domain" description="DNA polymerase delta subunit OB-fold" evidence="4">
    <location>
        <begin position="28"/>
        <end position="143"/>
    </location>
</feature>
<feature type="domain" description="DNA polymerase alpha/delta/epsilon subunit B" evidence="3">
    <location>
        <begin position="172"/>
        <end position="373"/>
    </location>
</feature>
<dbReference type="EMBL" id="MCFD01000003">
    <property type="protein sequence ID" value="ORX71940.1"/>
    <property type="molecule type" value="Genomic_DNA"/>
</dbReference>
<evidence type="ECO:0000259" key="3">
    <source>
        <dbReference type="Pfam" id="PF04042"/>
    </source>
</evidence>
<proteinExistence type="inferred from homology"/>
<dbReference type="Gene3D" id="2.40.50.430">
    <property type="match status" value="1"/>
</dbReference>
<dbReference type="InterPro" id="IPR024826">
    <property type="entry name" value="DNA_pol_delta/II_ssu"/>
</dbReference>
<organism evidence="5 6">
    <name type="scientific">Linderina pennispora</name>
    <dbReference type="NCBI Taxonomy" id="61395"/>
    <lineage>
        <taxon>Eukaryota</taxon>
        <taxon>Fungi</taxon>
        <taxon>Fungi incertae sedis</taxon>
        <taxon>Zoopagomycota</taxon>
        <taxon>Kickxellomycotina</taxon>
        <taxon>Kickxellomycetes</taxon>
        <taxon>Kickxellales</taxon>
        <taxon>Kickxellaceae</taxon>
        <taxon>Linderina</taxon>
    </lineage>
</organism>
<comment type="similarity">
    <text evidence="1">Belongs to the DNA polymerase delta/II small subunit family.</text>
</comment>
<keyword evidence="2" id="KW-0235">DNA replication</keyword>
<evidence type="ECO:0000313" key="5">
    <source>
        <dbReference type="EMBL" id="ORX71940.1"/>
    </source>
</evidence>
<reference evidence="5 6" key="1">
    <citation type="submission" date="2016-07" db="EMBL/GenBank/DDBJ databases">
        <title>Pervasive Adenine N6-methylation of Active Genes in Fungi.</title>
        <authorList>
            <consortium name="DOE Joint Genome Institute"/>
            <person name="Mondo S.J."/>
            <person name="Dannebaum R.O."/>
            <person name="Kuo R.C."/>
            <person name="Labutti K."/>
            <person name="Haridas S."/>
            <person name="Kuo A."/>
            <person name="Salamov A."/>
            <person name="Ahrendt S.R."/>
            <person name="Lipzen A."/>
            <person name="Sullivan W."/>
            <person name="Andreopoulos W.B."/>
            <person name="Clum A."/>
            <person name="Lindquist E."/>
            <person name="Daum C."/>
            <person name="Ramamoorthy G.K."/>
            <person name="Gryganskyi A."/>
            <person name="Culley D."/>
            <person name="Magnuson J.K."/>
            <person name="James T.Y."/>
            <person name="O'Malley M.A."/>
            <person name="Stajich J.E."/>
            <person name="Spatafora J.W."/>
            <person name="Visel A."/>
            <person name="Grigoriev I.V."/>
        </authorList>
    </citation>
    <scope>NUCLEOTIDE SEQUENCE [LARGE SCALE GENOMIC DNA]</scope>
    <source>
        <strain evidence="5 6">ATCC 12442</strain>
    </source>
</reference>
<dbReference type="GO" id="GO:0006271">
    <property type="term" value="P:DNA strand elongation involved in DNA replication"/>
    <property type="evidence" value="ECO:0007669"/>
    <property type="project" value="TreeGrafter"/>
</dbReference>
<evidence type="ECO:0000313" key="6">
    <source>
        <dbReference type="Proteomes" id="UP000193922"/>
    </source>
</evidence>
<dbReference type="InterPro" id="IPR040663">
    <property type="entry name" value="DNA_pol_D_N"/>
</dbReference>
<dbReference type="Gene3D" id="3.60.21.50">
    <property type="match status" value="1"/>
</dbReference>